<sequence length="403" mass="45102">MTITRIIIIGGGIAGVASALALTRLNKISCSIYEIRLEPSTIGGAINLTPNALRYLEHLGVLARLLPKGCEVRHIDVISQRTGQKLGAVNFDNLPKFKHRALRVLRADLLQALLESLEEEGVEVQYGRRIESTRELADRIEATFEDGTRVDGDVLLGCDGIHSSVRMKFVQADRKPIYSGIAVAYGLLDAAGLSERLQFNETAVHSGRFGSFLTSYCDAEKSRLYVGAVMETKDVGSREGWALKGKDQEVTKNEILRRFGGSSVPYIEGMVKKVDSFILYPVYKLPPGGQWTTKHIILLGDAAHAMPPQGESVGLALEDVVLFSRVVSQHETKPTTQIFADYEKLRKPRIDAAFKEANFRWETAKDRGWLMTVLLEWMTWIFIKWMNISKEKDFAFDVRDIKI</sequence>
<proteinExistence type="inferred from homology"/>
<evidence type="ECO:0000256" key="1">
    <source>
        <dbReference type="ARBA" id="ARBA00007992"/>
    </source>
</evidence>
<keyword evidence="3" id="KW-0274">FAD</keyword>
<evidence type="ECO:0000256" key="3">
    <source>
        <dbReference type="ARBA" id="ARBA00022827"/>
    </source>
</evidence>
<evidence type="ECO:0000259" key="6">
    <source>
        <dbReference type="Pfam" id="PF01494"/>
    </source>
</evidence>
<evidence type="ECO:0000313" key="7">
    <source>
        <dbReference type="EMBL" id="OCL04282.1"/>
    </source>
</evidence>
<evidence type="ECO:0000313" key="8">
    <source>
        <dbReference type="Proteomes" id="UP000250140"/>
    </source>
</evidence>
<evidence type="ECO:0000256" key="4">
    <source>
        <dbReference type="ARBA" id="ARBA00023002"/>
    </source>
</evidence>
<dbReference type="AlphaFoldDB" id="A0A8E2ESV7"/>
<dbReference type="EMBL" id="KV750551">
    <property type="protein sequence ID" value="OCL04282.1"/>
    <property type="molecule type" value="Genomic_DNA"/>
</dbReference>
<dbReference type="Proteomes" id="UP000250140">
    <property type="component" value="Unassembled WGS sequence"/>
</dbReference>
<dbReference type="OrthoDB" id="16820at2759"/>
<protein>
    <submittedName>
        <fullName evidence="7">FAD/NAD(P)-binding domain-containing protein</fullName>
    </submittedName>
</protein>
<dbReference type="PANTHER" id="PTHR13789:SF309">
    <property type="entry name" value="PUTATIVE (AFU_ORTHOLOGUE AFUA_6G14510)-RELATED"/>
    <property type="match status" value="1"/>
</dbReference>
<keyword evidence="2" id="KW-0285">Flavoprotein</keyword>
<keyword evidence="8" id="KW-1185">Reference proteome</keyword>
<evidence type="ECO:0000256" key="5">
    <source>
        <dbReference type="ARBA" id="ARBA00023033"/>
    </source>
</evidence>
<dbReference type="Gene3D" id="3.50.50.60">
    <property type="entry name" value="FAD/NAD(P)-binding domain"/>
    <property type="match status" value="1"/>
</dbReference>
<organism evidence="7 8">
    <name type="scientific">Glonium stellatum</name>
    <dbReference type="NCBI Taxonomy" id="574774"/>
    <lineage>
        <taxon>Eukaryota</taxon>
        <taxon>Fungi</taxon>
        <taxon>Dikarya</taxon>
        <taxon>Ascomycota</taxon>
        <taxon>Pezizomycotina</taxon>
        <taxon>Dothideomycetes</taxon>
        <taxon>Pleosporomycetidae</taxon>
        <taxon>Gloniales</taxon>
        <taxon>Gloniaceae</taxon>
        <taxon>Glonium</taxon>
    </lineage>
</organism>
<dbReference type="PRINTS" id="PR00420">
    <property type="entry name" value="RNGMNOXGNASE"/>
</dbReference>
<accession>A0A8E2ESV7</accession>
<dbReference type="GO" id="GO:0071949">
    <property type="term" value="F:FAD binding"/>
    <property type="evidence" value="ECO:0007669"/>
    <property type="project" value="InterPro"/>
</dbReference>
<dbReference type="InterPro" id="IPR002938">
    <property type="entry name" value="FAD-bd"/>
</dbReference>
<dbReference type="Pfam" id="PF01494">
    <property type="entry name" value="FAD_binding_3"/>
    <property type="match status" value="1"/>
</dbReference>
<dbReference type="InterPro" id="IPR036188">
    <property type="entry name" value="FAD/NAD-bd_sf"/>
</dbReference>
<dbReference type="InterPro" id="IPR050493">
    <property type="entry name" value="FAD-dep_Monooxygenase_BioMet"/>
</dbReference>
<name>A0A8E2ESV7_9PEZI</name>
<comment type="similarity">
    <text evidence="1">Belongs to the paxM FAD-dependent monooxygenase family.</text>
</comment>
<feature type="domain" description="FAD-binding" evidence="6">
    <location>
        <begin position="4"/>
        <end position="355"/>
    </location>
</feature>
<dbReference type="PANTHER" id="PTHR13789">
    <property type="entry name" value="MONOOXYGENASE"/>
    <property type="match status" value="1"/>
</dbReference>
<dbReference type="GO" id="GO:0004497">
    <property type="term" value="F:monooxygenase activity"/>
    <property type="evidence" value="ECO:0007669"/>
    <property type="project" value="UniProtKB-KW"/>
</dbReference>
<evidence type="ECO:0000256" key="2">
    <source>
        <dbReference type="ARBA" id="ARBA00022630"/>
    </source>
</evidence>
<reference evidence="7 8" key="1">
    <citation type="journal article" date="2016" name="Nat. Commun.">
        <title>Ectomycorrhizal ecology is imprinted in the genome of the dominant symbiotic fungus Cenococcum geophilum.</title>
        <authorList>
            <consortium name="DOE Joint Genome Institute"/>
            <person name="Peter M."/>
            <person name="Kohler A."/>
            <person name="Ohm R.A."/>
            <person name="Kuo A."/>
            <person name="Krutzmann J."/>
            <person name="Morin E."/>
            <person name="Arend M."/>
            <person name="Barry K.W."/>
            <person name="Binder M."/>
            <person name="Choi C."/>
            <person name="Clum A."/>
            <person name="Copeland A."/>
            <person name="Grisel N."/>
            <person name="Haridas S."/>
            <person name="Kipfer T."/>
            <person name="LaButti K."/>
            <person name="Lindquist E."/>
            <person name="Lipzen A."/>
            <person name="Maire R."/>
            <person name="Meier B."/>
            <person name="Mihaltcheva S."/>
            <person name="Molinier V."/>
            <person name="Murat C."/>
            <person name="Poggeler S."/>
            <person name="Quandt C.A."/>
            <person name="Sperisen C."/>
            <person name="Tritt A."/>
            <person name="Tisserant E."/>
            <person name="Crous P.W."/>
            <person name="Henrissat B."/>
            <person name="Nehls U."/>
            <person name="Egli S."/>
            <person name="Spatafora J.W."/>
            <person name="Grigoriev I.V."/>
            <person name="Martin F.M."/>
        </authorList>
    </citation>
    <scope>NUCLEOTIDE SEQUENCE [LARGE SCALE GENOMIC DNA]</scope>
    <source>
        <strain evidence="7 8">CBS 207.34</strain>
    </source>
</reference>
<dbReference type="SUPFAM" id="SSF51905">
    <property type="entry name" value="FAD/NAD(P)-binding domain"/>
    <property type="match status" value="1"/>
</dbReference>
<keyword evidence="5" id="KW-0503">Monooxygenase</keyword>
<gene>
    <name evidence="7" type="ORF">AOQ84DRAFT_391648</name>
</gene>
<keyword evidence="4" id="KW-0560">Oxidoreductase</keyword>